<evidence type="ECO:0000313" key="1">
    <source>
        <dbReference type="EMBL" id="VTR44492.1"/>
    </source>
</evidence>
<accession>A0A4U9VGS2</accession>
<dbReference type="AlphaFoldDB" id="A0A4U9VGS2"/>
<protein>
    <submittedName>
        <fullName evidence="1">Uncharacterized protein</fullName>
    </submittedName>
</protein>
<name>A0A4U9VGS2_SERFO</name>
<sequence length="81" mass="8933">MASLLPPSSAGPSFSTNTELLPELLVGFRIVFGQLVQHLQHTFGQRATQVLGNTAVLQNFARKRSVADRLESDQAARTKRR</sequence>
<reference evidence="1" key="1">
    <citation type="submission" date="2019-05" db="EMBL/GenBank/DDBJ databases">
        <authorList>
            <consortium name="Pathogen Informatics"/>
        </authorList>
    </citation>
    <scope>NUCLEOTIDE SEQUENCE [LARGE SCALE GENOMIC DNA]</scope>
    <source>
        <strain evidence="1">NCTC12965</strain>
    </source>
</reference>
<gene>
    <name evidence="1" type="ORF">NCTC12965_05111</name>
</gene>
<organism evidence="1">
    <name type="scientific">Serratia fonticola</name>
    <dbReference type="NCBI Taxonomy" id="47917"/>
    <lineage>
        <taxon>Bacteria</taxon>
        <taxon>Pseudomonadati</taxon>
        <taxon>Pseudomonadota</taxon>
        <taxon>Gammaproteobacteria</taxon>
        <taxon>Enterobacterales</taxon>
        <taxon>Yersiniaceae</taxon>
        <taxon>Serratia</taxon>
    </lineage>
</organism>
<dbReference type="EMBL" id="CABEEZ010000111">
    <property type="protein sequence ID" value="VTR44492.1"/>
    <property type="molecule type" value="Genomic_DNA"/>
</dbReference>
<proteinExistence type="predicted"/>